<evidence type="ECO:0000259" key="5">
    <source>
        <dbReference type="Pfam" id="PF17210"/>
    </source>
</evidence>
<evidence type="ECO:0000313" key="7">
    <source>
        <dbReference type="Proteomes" id="UP000316292"/>
    </source>
</evidence>
<dbReference type="PROSITE" id="PS00018">
    <property type="entry name" value="EF_HAND_1"/>
    <property type="match status" value="1"/>
</dbReference>
<keyword evidence="4" id="KW-0812">Transmembrane</keyword>
<proteinExistence type="predicted"/>
<accession>A0A538SAH8</accession>
<feature type="transmembrane region" description="Helical" evidence="4">
    <location>
        <begin position="21"/>
        <end position="47"/>
    </location>
</feature>
<sequence length="1001" mass="105030">MNSPPLVRARGTPRRPESGFSLVETMITILILGVVMSVLITILMGAMRSKTSSSNEMEATQAATTAMDWIADDLRTAGYQADVTYPATPQTPIAYIDSLQVLICSNQMPYPDTLSVKRGMPQAYAPDGLPRPKPLDGTSWEPSVKYRTGAEIIRYTLDVNNDGVVDANDLNAALGSDAKRTPNPNDYVLIRQVYGDSTNGALGNNGGDPEKLALVRGPGAGVPKMFTVYLKGSAIPWDWANGPIPESKLSDIDRVLVQVTTTSPGADSHQNYAQTTLRTQVQVGRNVPSFLATTYVVDGYVYWDKDKNHTKDAGDPGLEDVLVRMGPYTAITNASGYFVIRAPAGTYVLKHTPNSPFGNFNSPDSFNLAIGPGVTRSFADTSQAGGYVISRVFMDANSNLVQDMGESGVQGLEVTVSGGAPQAYTDVNGKTRQFVKAGAFTVSVKLPDSLTCSTANPYAGTMVAGDSVTVLFPMTPTPPGYIAGTVFDDKNRNGSKDGGEKGIANVNVYIVSNGGATIQGYAATDANGNYNISVPSNNPPGTTPYSATVVPPSGFFPTSPTSVGPLLVGPNQTLNGNNFGVAGFQIISLNASRVLSLASGDLQENDWSGGNPATARKDNDLVLGADAGGTDNISIWFNQYNSTPLFTASPSLPTGYTRNAPQSVLSMTLDTLDTNAPKSRPDLVTGTKAGATGNFFVWFNQNTSGNEGFFPSTFSAGQNYWTLDVGDVSSVLTMDCAGGMGPDIIVGTRSPTAGRGTIEIWQNSDAATPTFSRQETYPSAGLIPTGTLGEVASMALADIDGDGRQDLVVTTKTGNYSGELLVFRNVGNTNGNRFLCAYDRPLDVGAGMSLACTDVDGDGQIDVIVGTQTSTSSGDIVEFQNITSGGTIDFRTFSHAAPGIVSALMVGDYGGSARNDLVVGWRADETGYGGGLLIYYLDTGNIPPNGTDPSAGALANFVPALTKANFNYGVNPVSPSPPYLMDLAAGVKTGANTGALVVFIR</sequence>
<keyword evidence="2" id="KW-0964">Secreted</keyword>
<gene>
    <name evidence="6" type="ORF">E6K71_07360</name>
</gene>
<dbReference type="SUPFAM" id="SSF69318">
    <property type="entry name" value="Integrin alpha N-terminal domain"/>
    <property type="match status" value="1"/>
</dbReference>
<dbReference type="InterPro" id="IPR028994">
    <property type="entry name" value="Integrin_alpha_N"/>
</dbReference>
<comment type="subcellular location">
    <subcellularLocation>
        <location evidence="1">Secreted</location>
    </subcellularLocation>
</comment>
<dbReference type="Pfam" id="PF13517">
    <property type="entry name" value="FG-GAP_3"/>
    <property type="match status" value="1"/>
</dbReference>
<feature type="domain" description="SD-repeat containing protein B" evidence="5">
    <location>
        <begin position="484"/>
        <end position="560"/>
    </location>
</feature>
<dbReference type="GO" id="GO:0005576">
    <property type="term" value="C:extracellular region"/>
    <property type="evidence" value="ECO:0007669"/>
    <property type="project" value="UniProtKB-SubCell"/>
</dbReference>
<keyword evidence="4" id="KW-1133">Transmembrane helix</keyword>
<evidence type="ECO:0000256" key="3">
    <source>
        <dbReference type="ARBA" id="ARBA00022729"/>
    </source>
</evidence>
<dbReference type="EMBL" id="VBOR01000076">
    <property type="protein sequence ID" value="TMQ48383.1"/>
    <property type="molecule type" value="Genomic_DNA"/>
</dbReference>
<dbReference type="Pfam" id="PF07963">
    <property type="entry name" value="N_methyl"/>
    <property type="match status" value="1"/>
</dbReference>
<name>A0A538SAH8_UNCEI</name>
<evidence type="ECO:0000256" key="4">
    <source>
        <dbReference type="SAM" id="Phobius"/>
    </source>
</evidence>
<comment type="caution">
    <text evidence="6">The sequence shown here is derived from an EMBL/GenBank/DDBJ whole genome shotgun (WGS) entry which is preliminary data.</text>
</comment>
<evidence type="ECO:0000256" key="2">
    <source>
        <dbReference type="ARBA" id="ARBA00022525"/>
    </source>
</evidence>
<dbReference type="Proteomes" id="UP000316292">
    <property type="component" value="Unassembled WGS sequence"/>
</dbReference>
<dbReference type="Gene3D" id="2.130.10.130">
    <property type="entry name" value="Integrin alpha, N-terminal"/>
    <property type="match status" value="1"/>
</dbReference>
<organism evidence="6 7">
    <name type="scientific">Eiseniibacteriota bacterium</name>
    <dbReference type="NCBI Taxonomy" id="2212470"/>
    <lineage>
        <taxon>Bacteria</taxon>
        <taxon>Candidatus Eiseniibacteriota</taxon>
    </lineage>
</organism>
<dbReference type="AlphaFoldDB" id="A0A538SAH8"/>
<keyword evidence="4" id="KW-0472">Membrane</keyword>
<protein>
    <recommendedName>
        <fullName evidence="5">SD-repeat containing protein B domain-containing protein</fullName>
    </recommendedName>
</protein>
<dbReference type="InterPro" id="IPR012902">
    <property type="entry name" value="N_methyl_site"/>
</dbReference>
<dbReference type="InterPro" id="IPR018247">
    <property type="entry name" value="EF_Hand_1_Ca_BS"/>
</dbReference>
<evidence type="ECO:0000256" key="1">
    <source>
        <dbReference type="ARBA" id="ARBA00004613"/>
    </source>
</evidence>
<reference evidence="6 7" key="1">
    <citation type="journal article" date="2019" name="Nat. Microbiol.">
        <title>Mediterranean grassland soil C-N compound turnover is dependent on rainfall and depth, and is mediated by genomically divergent microorganisms.</title>
        <authorList>
            <person name="Diamond S."/>
            <person name="Andeer P.F."/>
            <person name="Li Z."/>
            <person name="Crits-Christoph A."/>
            <person name="Burstein D."/>
            <person name="Anantharaman K."/>
            <person name="Lane K.R."/>
            <person name="Thomas B.C."/>
            <person name="Pan C."/>
            <person name="Northen T.R."/>
            <person name="Banfield J.F."/>
        </authorList>
    </citation>
    <scope>NUCLEOTIDE SEQUENCE [LARGE SCALE GENOMIC DNA]</scope>
    <source>
        <strain evidence="6">WS_1</strain>
    </source>
</reference>
<dbReference type="SUPFAM" id="SSF54523">
    <property type="entry name" value="Pili subunits"/>
    <property type="match status" value="1"/>
</dbReference>
<evidence type="ECO:0000313" key="6">
    <source>
        <dbReference type="EMBL" id="TMQ48383.1"/>
    </source>
</evidence>
<dbReference type="SUPFAM" id="SSF117074">
    <property type="entry name" value="Hypothetical protein PA1324"/>
    <property type="match status" value="2"/>
</dbReference>
<dbReference type="InterPro" id="IPR033764">
    <property type="entry name" value="Sdr_B"/>
</dbReference>
<dbReference type="InterPro" id="IPR013517">
    <property type="entry name" value="FG-GAP"/>
</dbReference>
<dbReference type="PROSITE" id="PS00409">
    <property type="entry name" value="PROKAR_NTER_METHYL"/>
    <property type="match status" value="1"/>
</dbReference>
<dbReference type="InterPro" id="IPR013783">
    <property type="entry name" value="Ig-like_fold"/>
</dbReference>
<keyword evidence="3" id="KW-0732">Signal</keyword>
<dbReference type="InterPro" id="IPR045584">
    <property type="entry name" value="Pilin-like"/>
</dbReference>
<dbReference type="Pfam" id="PF17210">
    <property type="entry name" value="SdrD_B"/>
    <property type="match status" value="1"/>
</dbReference>
<dbReference type="Gene3D" id="2.60.40.10">
    <property type="entry name" value="Immunoglobulins"/>
    <property type="match status" value="3"/>
</dbReference>